<evidence type="ECO:0000313" key="2">
    <source>
        <dbReference type="WBParaSite" id="ES5_v2.g13504.t1"/>
    </source>
</evidence>
<evidence type="ECO:0000313" key="1">
    <source>
        <dbReference type="Proteomes" id="UP000887579"/>
    </source>
</evidence>
<sequence>MNFGFAGHSKTGKSTFINSIRGLRNDDKLAAPVDTIEKTHKVQMYPFLEIEFKYVRLYDIPGCGTITHKTDGYYIDNGLAAFDVLVILVQDTIGTDEIELAKFSKEHNQPVMFVRSKMDLNFRNAVENDGIYDKMNQENANKLIHKTKSHIHHQLKSQNLSGDDIFCVSSVVMRQMRTNKKVDYHFEEDEFFKALFMKIEVSRNIVINPLTLNNYKKDIEKDIENLRNSVMKHFSNDETSETSEIDDDNQKGPDLPPLNLDYSKIPRLNKEDFQVQSWDMDDAGIPPLNEEENKDYFVKMLEFEVKDKPEEVPAYFPETKKVVRNNSVNSFKCFNVVTLIFITSVFLFGI</sequence>
<accession>A0AC34F8F3</accession>
<reference evidence="2" key="1">
    <citation type="submission" date="2022-11" db="UniProtKB">
        <authorList>
            <consortium name="WormBaseParasite"/>
        </authorList>
    </citation>
    <scope>IDENTIFICATION</scope>
</reference>
<protein>
    <submittedName>
        <fullName evidence="2">IRG-type G domain-containing protein</fullName>
    </submittedName>
</protein>
<organism evidence="1 2">
    <name type="scientific">Panagrolaimus sp. ES5</name>
    <dbReference type="NCBI Taxonomy" id="591445"/>
    <lineage>
        <taxon>Eukaryota</taxon>
        <taxon>Metazoa</taxon>
        <taxon>Ecdysozoa</taxon>
        <taxon>Nematoda</taxon>
        <taxon>Chromadorea</taxon>
        <taxon>Rhabditida</taxon>
        <taxon>Tylenchina</taxon>
        <taxon>Panagrolaimomorpha</taxon>
        <taxon>Panagrolaimoidea</taxon>
        <taxon>Panagrolaimidae</taxon>
        <taxon>Panagrolaimus</taxon>
    </lineage>
</organism>
<name>A0AC34F8F3_9BILA</name>
<dbReference type="WBParaSite" id="ES5_v2.g13504.t1">
    <property type="protein sequence ID" value="ES5_v2.g13504.t1"/>
    <property type="gene ID" value="ES5_v2.g13504"/>
</dbReference>
<dbReference type="Proteomes" id="UP000887579">
    <property type="component" value="Unplaced"/>
</dbReference>
<proteinExistence type="predicted"/>